<proteinExistence type="predicted"/>
<keyword evidence="2" id="KW-1185">Reference proteome</keyword>
<evidence type="ECO:0000313" key="1">
    <source>
        <dbReference type="EMBL" id="GMH21544.1"/>
    </source>
</evidence>
<dbReference type="AlphaFoldDB" id="A0AAD3T2Y8"/>
<dbReference type="Proteomes" id="UP001279734">
    <property type="component" value="Unassembled WGS sequence"/>
</dbReference>
<dbReference type="EMBL" id="BSYO01000023">
    <property type="protein sequence ID" value="GMH21544.1"/>
    <property type="molecule type" value="Genomic_DNA"/>
</dbReference>
<protein>
    <submittedName>
        <fullName evidence="1">Uncharacterized protein</fullName>
    </submittedName>
</protein>
<evidence type="ECO:0000313" key="2">
    <source>
        <dbReference type="Proteomes" id="UP001279734"/>
    </source>
</evidence>
<organism evidence="1 2">
    <name type="scientific">Nepenthes gracilis</name>
    <name type="common">Slender pitcher plant</name>
    <dbReference type="NCBI Taxonomy" id="150966"/>
    <lineage>
        <taxon>Eukaryota</taxon>
        <taxon>Viridiplantae</taxon>
        <taxon>Streptophyta</taxon>
        <taxon>Embryophyta</taxon>
        <taxon>Tracheophyta</taxon>
        <taxon>Spermatophyta</taxon>
        <taxon>Magnoliopsida</taxon>
        <taxon>eudicotyledons</taxon>
        <taxon>Gunneridae</taxon>
        <taxon>Pentapetalae</taxon>
        <taxon>Caryophyllales</taxon>
        <taxon>Nepenthaceae</taxon>
        <taxon>Nepenthes</taxon>
    </lineage>
</organism>
<comment type="caution">
    <text evidence="1">The sequence shown here is derived from an EMBL/GenBank/DDBJ whole genome shotgun (WGS) entry which is preliminary data.</text>
</comment>
<sequence>MQGCKATTGSLCWTMGLRSGCALWCRRLKSWLGYSVLRVDDTYRCVPYCRYARDFGAALSVVAVNVLGYLEQLASLCSARNWCFEEQGFVSEYREAGNVGLLVALKVGKNCAGSCDVWEAEGMSLRLWVGKLVVTCPKGSGPASFIRGLADGFEIPLHMAGCRFLVICRFLSDWELVKITDAVWSLPSIYDAGY</sequence>
<gene>
    <name evidence="1" type="ORF">Nepgr_023386</name>
</gene>
<reference evidence="1" key="1">
    <citation type="submission" date="2023-05" db="EMBL/GenBank/DDBJ databases">
        <title>Nepenthes gracilis genome sequencing.</title>
        <authorList>
            <person name="Fukushima K."/>
        </authorList>
    </citation>
    <scope>NUCLEOTIDE SEQUENCE</scope>
    <source>
        <strain evidence="1">SING2019-196</strain>
    </source>
</reference>
<name>A0AAD3T2Y8_NEPGR</name>
<accession>A0AAD3T2Y8</accession>